<organism evidence="2 3">
    <name type="scientific">Lolium multiflorum</name>
    <name type="common">Italian ryegrass</name>
    <name type="synonym">Lolium perenne subsp. multiflorum</name>
    <dbReference type="NCBI Taxonomy" id="4521"/>
    <lineage>
        <taxon>Eukaryota</taxon>
        <taxon>Viridiplantae</taxon>
        <taxon>Streptophyta</taxon>
        <taxon>Embryophyta</taxon>
        <taxon>Tracheophyta</taxon>
        <taxon>Spermatophyta</taxon>
        <taxon>Magnoliopsida</taxon>
        <taxon>Liliopsida</taxon>
        <taxon>Poales</taxon>
        <taxon>Poaceae</taxon>
        <taxon>BOP clade</taxon>
        <taxon>Pooideae</taxon>
        <taxon>Poodae</taxon>
        <taxon>Poeae</taxon>
        <taxon>Poeae Chloroplast Group 2 (Poeae type)</taxon>
        <taxon>Loliodinae</taxon>
        <taxon>Loliinae</taxon>
        <taxon>Lolium</taxon>
    </lineage>
</organism>
<dbReference type="InterPro" id="IPR043128">
    <property type="entry name" value="Rev_trsase/Diguanyl_cyclase"/>
</dbReference>
<reference evidence="2" key="1">
    <citation type="submission" date="2023-07" db="EMBL/GenBank/DDBJ databases">
        <title>A chromosome-level genome assembly of Lolium multiflorum.</title>
        <authorList>
            <person name="Chen Y."/>
            <person name="Copetti D."/>
            <person name="Kolliker R."/>
            <person name="Studer B."/>
        </authorList>
    </citation>
    <scope>NUCLEOTIDE SEQUENCE</scope>
    <source>
        <strain evidence="2">02402/16</strain>
        <tissue evidence="2">Leaf</tissue>
    </source>
</reference>
<evidence type="ECO:0008006" key="4">
    <source>
        <dbReference type="Google" id="ProtNLM"/>
    </source>
</evidence>
<dbReference type="AlphaFoldDB" id="A0AAD8SUL1"/>
<dbReference type="Proteomes" id="UP001231189">
    <property type="component" value="Unassembled WGS sequence"/>
</dbReference>
<dbReference type="SUPFAM" id="SSF56672">
    <property type="entry name" value="DNA/RNA polymerases"/>
    <property type="match status" value="1"/>
</dbReference>
<dbReference type="PANTHER" id="PTHR24559">
    <property type="entry name" value="TRANSPOSON TY3-I GAG-POL POLYPROTEIN"/>
    <property type="match status" value="1"/>
</dbReference>
<proteinExistence type="predicted"/>
<name>A0AAD8SUL1_LOLMU</name>
<evidence type="ECO:0000256" key="1">
    <source>
        <dbReference type="SAM" id="Coils"/>
    </source>
</evidence>
<comment type="caution">
    <text evidence="2">The sequence shown here is derived from an EMBL/GenBank/DDBJ whole genome shotgun (WGS) entry which is preliminary data.</text>
</comment>
<feature type="coiled-coil region" evidence="1">
    <location>
        <begin position="493"/>
        <end position="520"/>
    </location>
</feature>
<sequence length="574" mass="65412">MPPWFIPAYFKKTQASKPQGIPFFIDNIIRKASVPVLSVRIGDHCYYGLCDIGASISAIPYELYTEIMHEIGSCELEDIDVVIRLANRETISPIGIVRDVEVLCDCKKEKIVTKFAGESYEFNFSKFAKTPYKADLPNDDFRVEQCASIALAPNNPLQQHLENSESEVFREERDELDEIFLRQPILKHDLPVEDLGVTPPPKEDPVFDLKPLPDNLKYAYIDDKKTYPVIISAKLSDIEEERLLEILKKHRGAIGYTLDDLKGISPAICQHAINIEDGAKPVVEHQRRLIPKMKDVVRNEVLKLLEAGIIYPIADSRWVSPVHCVPKKGGITVVPNDNDELIPQRVVVGRMPFGLCNAPATFQRCMSAIFHGFCEKIVERCEETNLVLNWEKCHFMVNEGIVLGHKIFERGIEVDRAKVEAIEKMPYPRDVKDRKGADNPVADNLSRLENIAYDPVPVNDSFPNEQLAAIKGLLPPALSLNSFPCVEEAIRVTDEFCDQYRALRREVEILQEENQRLRRMLEYYSIPITRPPPPHSDNNESLRVLVQNCQTEKLKLKEIFKKREKNPPSSPPEE</sequence>
<dbReference type="Gene3D" id="3.10.10.10">
    <property type="entry name" value="HIV Type 1 Reverse Transcriptase, subunit A, domain 1"/>
    <property type="match status" value="1"/>
</dbReference>
<evidence type="ECO:0000313" key="3">
    <source>
        <dbReference type="Proteomes" id="UP001231189"/>
    </source>
</evidence>
<protein>
    <recommendedName>
        <fullName evidence="4">Reverse transcriptase domain-containing protein</fullName>
    </recommendedName>
</protein>
<dbReference type="PANTHER" id="PTHR24559:SF444">
    <property type="entry name" value="REVERSE TRANSCRIPTASE DOMAIN-CONTAINING PROTEIN"/>
    <property type="match status" value="1"/>
</dbReference>
<dbReference type="InterPro" id="IPR053134">
    <property type="entry name" value="RNA-dir_DNA_polymerase"/>
</dbReference>
<dbReference type="EMBL" id="JAUUTY010000003">
    <property type="protein sequence ID" value="KAK1664557.1"/>
    <property type="molecule type" value="Genomic_DNA"/>
</dbReference>
<gene>
    <name evidence="2" type="ORF">QYE76_052716</name>
</gene>
<evidence type="ECO:0000313" key="2">
    <source>
        <dbReference type="EMBL" id="KAK1664557.1"/>
    </source>
</evidence>
<dbReference type="Gene3D" id="3.30.70.270">
    <property type="match status" value="1"/>
</dbReference>
<accession>A0AAD8SUL1</accession>
<dbReference type="InterPro" id="IPR043502">
    <property type="entry name" value="DNA/RNA_pol_sf"/>
</dbReference>
<keyword evidence="3" id="KW-1185">Reference proteome</keyword>
<keyword evidence="1" id="KW-0175">Coiled coil</keyword>